<dbReference type="EMBL" id="CP043494">
    <property type="protein sequence ID" value="WNG47263.1"/>
    <property type="molecule type" value="Genomic_DNA"/>
</dbReference>
<protein>
    <submittedName>
        <fullName evidence="1">Uncharacterized protein</fullName>
    </submittedName>
</protein>
<reference evidence="1 2" key="1">
    <citation type="submission" date="2019-08" db="EMBL/GenBank/DDBJ databases">
        <title>Archangium and Cystobacter genomes.</title>
        <authorList>
            <person name="Chen I.-C.K."/>
            <person name="Wielgoss S."/>
        </authorList>
    </citation>
    <scope>NUCLEOTIDE SEQUENCE [LARGE SCALE GENOMIC DNA]</scope>
    <source>
        <strain evidence="1 2">Cbm 6</strain>
    </source>
</reference>
<keyword evidence="2" id="KW-1185">Reference proteome</keyword>
<evidence type="ECO:0000313" key="2">
    <source>
        <dbReference type="Proteomes" id="UP001611383"/>
    </source>
</evidence>
<organism evidence="1 2">
    <name type="scientific">Archangium minus</name>
    <dbReference type="NCBI Taxonomy" id="83450"/>
    <lineage>
        <taxon>Bacteria</taxon>
        <taxon>Pseudomonadati</taxon>
        <taxon>Myxococcota</taxon>
        <taxon>Myxococcia</taxon>
        <taxon>Myxococcales</taxon>
        <taxon>Cystobacterineae</taxon>
        <taxon>Archangiaceae</taxon>
        <taxon>Archangium</taxon>
    </lineage>
</organism>
<sequence>MTVTRAASDAVKAALQNSHEFSAHEKQMLSGLSGADLDRATAQLTLQKQQETVAFISKLLKNDTTMQTLNNLK</sequence>
<gene>
    <name evidence="1" type="ORF">F0U60_26420</name>
</gene>
<evidence type="ECO:0000313" key="1">
    <source>
        <dbReference type="EMBL" id="WNG47263.1"/>
    </source>
</evidence>
<accession>A0ABY9WUX2</accession>
<name>A0ABY9WUX2_9BACT</name>
<dbReference type="RefSeq" id="WP_395824849.1">
    <property type="nucleotide sequence ID" value="NZ_CP043494.1"/>
</dbReference>
<dbReference type="Proteomes" id="UP001611383">
    <property type="component" value="Chromosome"/>
</dbReference>
<proteinExistence type="predicted"/>